<reference evidence="1" key="1">
    <citation type="journal article" date="2015" name="Nature">
        <title>Complex archaea that bridge the gap between prokaryotes and eukaryotes.</title>
        <authorList>
            <person name="Spang A."/>
            <person name="Saw J.H."/>
            <person name="Jorgensen S.L."/>
            <person name="Zaremba-Niedzwiedzka K."/>
            <person name="Martijn J."/>
            <person name="Lind A.E."/>
            <person name="van Eijk R."/>
            <person name="Schleper C."/>
            <person name="Guy L."/>
            <person name="Ettema T.J."/>
        </authorList>
    </citation>
    <scope>NUCLEOTIDE SEQUENCE</scope>
</reference>
<evidence type="ECO:0000313" key="1">
    <source>
        <dbReference type="EMBL" id="KKM09975.1"/>
    </source>
</evidence>
<name>A0A0F9HC62_9ZZZZ</name>
<accession>A0A0F9HC62</accession>
<dbReference type="AlphaFoldDB" id="A0A0F9HC62"/>
<dbReference type="EMBL" id="LAZR01015515">
    <property type="protein sequence ID" value="KKM09975.1"/>
    <property type="molecule type" value="Genomic_DNA"/>
</dbReference>
<proteinExistence type="predicted"/>
<protein>
    <submittedName>
        <fullName evidence="1">Uncharacterized protein</fullName>
    </submittedName>
</protein>
<comment type="caution">
    <text evidence="1">The sequence shown here is derived from an EMBL/GenBank/DDBJ whole genome shotgun (WGS) entry which is preliminary data.</text>
</comment>
<organism evidence="1">
    <name type="scientific">marine sediment metagenome</name>
    <dbReference type="NCBI Taxonomy" id="412755"/>
    <lineage>
        <taxon>unclassified sequences</taxon>
        <taxon>metagenomes</taxon>
        <taxon>ecological metagenomes</taxon>
    </lineage>
</organism>
<sequence length="79" mass="9228">MGKYNRMAKIIRVQRKQNKSRMVGQTFCTLASNERRKSPWLGSAWFEPGRDEARKQFIAAWKEETAQMLIKNPSLVLVD</sequence>
<gene>
    <name evidence="1" type="ORF">LCGC14_1722180</name>
</gene>